<dbReference type="Pfam" id="PF00072">
    <property type="entry name" value="Response_reg"/>
    <property type="match status" value="1"/>
</dbReference>
<dbReference type="GO" id="GO:0000160">
    <property type="term" value="P:phosphorelay signal transduction system"/>
    <property type="evidence" value="ECO:0007669"/>
    <property type="project" value="InterPro"/>
</dbReference>
<dbReference type="Proteomes" id="UP000001660">
    <property type="component" value="Chromosome"/>
</dbReference>
<feature type="domain" description="Response regulatory" evidence="2">
    <location>
        <begin position="4"/>
        <end position="126"/>
    </location>
</feature>
<organism evidence="3 4">
    <name type="scientific">Nitrospira defluvii</name>
    <dbReference type="NCBI Taxonomy" id="330214"/>
    <lineage>
        <taxon>Bacteria</taxon>
        <taxon>Pseudomonadati</taxon>
        <taxon>Nitrospirota</taxon>
        <taxon>Nitrospiria</taxon>
        <taxon>Nitrospirales</taxon>
        <taxon>Nitrospiraceae</taxon>
        <taxon>Nitrospira</taxon>
    </lineage>
</organism>
<reference evidence="3 4" key="1">
    <citation type="journal article" date="2010" name="Proc. Natl. Acad. Sci. U.S.A.">
        <title>A Nitrospira metagenome illuminates the physiology and evolution of globally important nitrite-oxidizing bacteria.</title>
        <authorList>
            <person name="Lucker S."/>
            <person name="Wagner M."/>
            <person name="Maixner F."/>
            <person name="Pelletier E."/>
            <person name="Koch H."/>
            <person name="Vacherie B."/>
            <person name="Rattei T."/>
            <person name="Sinninghe Damste J."/>
            <person name="Spieck E."/>
            <person name="Le Paslier D."/>
            <person name="Daims H."/>
        </authorList>
    </citation>
    <scope>NUCLEOTIDE SEQUENCE [LARGE SCALE GENOMIC DNA]</scope>
</reference>
<gene>
    <name evidence="3" type="ORF">NIDE1688</name>
</gene>
<dbReference type="Gene3D" id="3.40.50.2300">
    <property type="match status" value="1"/>
</dbReference>
<dbReference type="PROSITE" id="PS50110">
    <property type="entry name" value="RESPONSE_REGULATORY"/>
    <property type="match status" value="1"/>
</dbReference>
<dbReference type="AlphaFoldDB" id="D8PDW3"/>
<dbReference type="HOGENOM" id="CLU_000445_69_17_0"/>
<dbReference type="InterPro" id="IPR001789">
    <property type="entry name" value="Sig_transdc_resp-reg_receiver"/>
</dbReference>
<name>D8PDW3_9BACT</name>
<dbReference type="CDD" id="cd17557">
    <property type="entry name" value="REC_Rcp-like"/>
    <property type="match status" value="1"/>
</dbReference>
<feature type="modified residue" description="4-aspartylphosphate" evidence="1">
    <location>
        <position position="59"/>
    </location>
</feature>
<dbReference type="SMART" id="SM00448">
    <property type="entry name" value="REC"/>
    <property type="match status" value="1"/>
</dbReference>
<dbReference type="InterPro" id="IPR011006">
    <property type="entry name" value="CheY-like_superfamily"/>
</dbReference>
<evidence type="ECO:0000313" key="3">
    <source>
        <dbReference type="EMBL" id="CBK41422.1"/>
    </source>
</evidence>
<keyword evidence="1" id="KW-0597">Phosphoprotein</keyword>
<evidence type="ECO:0000259" key="2">
    <source>
        <dbReference type="PROSITE" id="PS50110"/>
    </source>
</evidence>
<dbReference type="SUPFAM" id="SSF52172">
    <property type="entry name" value="CheY-like"/>
    <property type="match status" value="1"/>
</dbReference>
<dbReference type="InterPro" id="IPR052893">
    <property type="entry name" value="TCS_response_regulator"/>
</dbReference>
<keyword evidence="3" id="KW-0238">DNA-binding</keyword>
<dbReference type="KEGG" id="nde:NIDE1688"/>
<accession>D8PDW3</accession>
<dbReference type="eggNOG" id="COG2197">
    <property type="taxonomic scope" value="Bacteria"/>
</dbReference>
<protein>
    <submittedName>
        <fullName evidence="3">DNA-binding response regulator, CheY like</fullName>
    </submittedName>
</protein>
<evidence type="ECO:0000256" key="1">
    <source>
        <dbReference type="PROSITE-ProRule" id="PRU00169"/>
    </source>
</evidence>
<proteinExistence type="predicted"/>
<evidence type="ECO:0000313" key="4">
    <source>
        <dbReference type="Proteomes" id="UP000001660"/>
    </source>
</evidence>
<dbReference type="OrthoDB" id="9794194at2"/>
<dbReference type="PANTHER" id="PTHR44520">
    <property type="entry name" value="RESPONSE REGULATOR RCP1-RELATED"/>
    <property type="match status" value="1"/>
</dbReference>
<sequence>MPSSILLIDDSPGECELLRQALTQSGYKGRLEITDGSRAAMTYLNDHVLSDEPGLILLDLKLQGERGVDVLKRLKQDARLAPIPVVILTSSDDAVDVRACYQAGANGYVVKPGQFDDLVSLSLHLWKFWLEHNCTRRIATPC</sequence>
<dbReference type="GO" id="GO:0003677">
    <property type="term" value="F:DNA binding"/>
    <property type="evidence" value="ECO:0007669"/>
    <property type="project" value="UniProtKB-KW"/>
</dbReference>
<keyword evidence="4" id="KW-1185">Reference proteome</keyword>
<dbReference type="EMBL" id="FP929003">
    <property type="protein sequence ID" value="CBK41422.1"/>
    <property type="molecule type" value="Genomic_DNA"/>
</dbReference>
<dbReference type="STRING" id="330214.NIDE1688"/>